<evidence type="ECO:0000256" key="1">
    <source>
        <dbReference type="SAM" id="MobiDB-lite"/>
    </source>
</evidence>
<feature type="domain" description="Plastocyanin-like" evidence="3">
    <location>
        <begin position="70"/>
        <end position="167"/>
    </location>
</feature>
<dbReference type="InterPro" id="IPR008972">
    <property type="entry name" value="Cupredoxin"/>
</dbReference>
<protein>
    <submittedName>
        <fullName evidence="4">Multicopper oxidase</fullName>
    </submittedName>
</protein>
<evidence type="ECO:0000259" key="3">
    <source>
        <dbReference type="Pfam" id="PF07732"/>
    </source>
</evidence>
<dbReference type="Gene3D" id="2.60.40.420">
    <property type="entry name" value="Cupredoxins - blue copper proteins"/>
    <property type="match status" value="3"/>
</dbReference>
<feature type="domain" description="Plastocyanin-like" evidence="2">
    <location>
        <begin position="799"/>
        <end position="907"/>
    </location>
</feature>
<dbReference type="InterPro" id="IPR045087">
    <property type="entry name" value="Cu-oxidase_fam"/>
</dbReference>
<feature type="compositionally biased region" description="Polar residues" evidence="1">
    <location>
        <begin position="340"/>
        <end position="356"/>
    </location>
</feature>
<dbReference type="Pfam" id="PF07732">
    <property type="entry name" value="Cu-oxidase_3"/>
    <property type="match status" value="1"/>
</dbReference>
<sequence length="915" mass="104109">MCDEYIKLNLPSLLDFTTLDKNADVRIVILYKQHKFAPTTDFSGSDILKQPIFGSQVFINDKKVSESTFGLPFIRLSQGSTPKITYENQTQFTFNIHYHGLNTIGSVDGTSMETVFGLSTQLGPKVTFQFPKITNNQSLLWFHSHNMFISMELIYSGIVGLLQIVDDKTKWLTKMFEYPDNQLLLLAEDMDLTEKGTQTYANLVTDENRSSFAIINGQSATTWYSSNPDSKQYATPLYHKTTKNLVKVDILNASLNWRVFHLGVCDKNQKIKPFYLVQTDSGLMNPKELTMAFIPVASRISIIVDLDLFTNSTAYLFFYDYDLTEIVDSTLTYPDLPNDPSITVTNPDFSKSNSTPYPSPIPDPNEENQQQDYTALNYPVVPLIEQVTDVLDDNGSIKPPKQQNIKVFLKIKYSKDKKHRGHLSLSNTLKKIRETVFGSNNYDNYKDLIVNPCFEYDPKINYLSFLNPEYFYNLPNFTSQNPSNPIRNIILFSETDTNAYPTNSNGVTEYVDGANRIMVDLWNSDQLDLAYALQQYTINPNNYKPPILPTSKFRIYKTNDTYSNTAMISNDTLTVQIFDNPITYGNNMVPLASVTVIFPPTDPCDLLNIDQWITLINQTFDNTLININGQSPVKLSSIIKCDWSFFPYAVNFMYQKTTYIKSAIIKTKNNSNYWVKLLGRWPLLQFFGKPLTGDTLDPESSLLANLRTKQRKIRSALPTFNPVTSTKDLVPVKPKSQYMKCDEVAIYGIYDSTIQQIFPFYATNDGSTQLPIACMKRNAELIISPNTTYMGLYDGYLNDNLNSFSVKLKSSETWTYTNGDTTDSHPLHFHLTSGFAQSKNSCTSTTLSNQLTYGRDIYQIGPQESISFDLTWPNYSSKDITKSPNIPCVGGVIHCHFLQHNDANSMIIQYYVEQK</sequence>
<gene>
    <name evidence="4" type="ORF">Barrevirus1_26</name>
</gene>
<evidence type="ECO:0000313" key="4">
    <source>
        <dbReference type="EMBL" id="AYV76804.1"/>
    </source>
</evidence>
<proteinExistence type="predicted"/>
<dbReference type="GO" id="GO:0005507">
    <property type="term" value="F:copper ion binding"/>
    <property type="evidence" value="ECO:0007669"/>
    <property type="project" value="InterPro"/>
</dbReference>
<dbReference type="Pfam" id="PF07731">
    <property type="entry name" value="Cu-oxidase_2"/>
    <property type="match status" value="1"/>
</dbReference>
<reference evidence="4" key="1">
    <citation type="submission" date="2018-10" db="EMBL/GenBank/DDBJ databases">
        <title>Hidden diversity of soil giant viruses.</title>
        <authorList>
            <person name="Schulz F."/>
            <person name="Alteio L."/>
            <person name="Goudeau D."/>
            <person name="Ryan E.M."/>
            <person name="Malmstrom R.R."/>
            <person name="Blanchard J."/>
            <person name="Woyke T."/>
        </authorList>
    </citation>
    <scope>NUCLEOTIDE SEQUENCE</scope>
    <source>
        <strain evidence="4">BAV1</strain>
    </source>
</reference>
<accession>A0A3G4ZR41</accession>
<feature type="region of interest" description="Disordered" evidence="1">
    <location>
        <begin position="337"/>
        <end position="369"/>
    </location>
</feature>
<dbReference type="EMBL" id="MK071998">
    <property type="protein sequence ID" value="AYV76804.1"/>
    <property type="molecule type" value="Genomic_DNA"/>
</dbReference>
<dbReference type="SUPFAM" id="SSF49503">
    <property type="entry name" value="Cupredoxins"/>
    <property type="match status" value="3"/>
</dbReference>
<dbReference type="InterPro" id="IPR011706">
    <property type="entry name" value="Cu-oxidase_C"/>
</dbReference>
<organism evidence="4">
    <name type="scientific">Barrevirus sp</name>
    <dbReference type="NCBI Taxonomy" id="2487763"/>
    <lineage>
        <taxon>Viruses</taxon>
        <taxon>Varidnaviria</taxon>
        <taxon>Bamfordvirae</taxon>
        <taxon>Nucleocytoviricota</taxon>
        <taxon>Megaviricetes</taxon>
        <taxon>Imitervirales</taxon>
        <taxon>Mimiviridae</taxon>
        <taxon>Klosneuvirinae</taxon>
    </lineage>
</organism>
<dbReference type="GO" id="GO:0016491">
    <property type="term" value="F:oxidoreductase activity"/>
    <property type="evidence" value="ECO:0007669"/>
    <property type="project" value="InterPro"/>
</dbReference>
<evidence type="ECO:0000259" key="2">
    <source>
        <dbReference type="Pfam" id="PF07731"/>
    </source>
</evidence>
<dbReference type="InterPro" id="IPR011707">
    <property type="entry name" value="Cu-oxidase-like_N"/>
</dbReference>
<name>A0A3G4ZR41_9VIRU</name>
<dbReference type="PANTHER" id="PTHR11709">
    <property type="entry name" value="MULTI-COPPER OXIDASE"/>
    <property type="match status" value="1"/>
</dbReference>